<dbReference type="GO" id="GO:0098609">
    <property type="term" value="P:cell-cell adhesion"/>
    <property type="evidence" value="ECO:0007669"/>
    <property type="project" value="TreeGrafter"/>
</dbReference>
<evidence type="ECO:0000256" key="4">
    <source>
        <dbReference type="SAM" id="MobiDB-lite"/>
    </source>
</evidence>
<dbReference type="GO" id="GO:0016477">
    <property type="term" value="P:cell migration"/>
    <property type="evidence" value="ECO:0007669"/>
    <property type="project" value="TreeGrafter"/>
</dbReference>
<proteinExistence type="inferred from homology"/>
<dbReference type="Proteomes" id="UP001205998">
    <property type="component" value="Unassembled WGS sequence"/>
</dbReference>
<evidence type="ECO:0000256" key="3">
    <source>
        <dbReference type="ARBA" id="ARBA00022490"/>
    </source>
</evidence>
<sequence length="1453" mass="163131">LLEVMASPVDDSLIKTIAIEKVIAPIATHICYLTLMSETNHETRQLLQLETSARAVAKASKNMADVASRVMAESDDDIMRLEMGPLLEPLMMSGQHVLLATQKLSIHPEVKEHMEELIEATQNVLLGVVKVLLVEDDAAVRKMTSAAHRLLNCLRDVEGATNIPSLLKAFQVFSEAMLSLHSLVLERANELRDQGQQDCVKNSVEILRRCISMLHTAMYTAIKHPTSDVAQDSKKYILQLVDATVNDIILVLRSKSQRRSTGSCGYYTDRRIRLLNILSNPEIMLGKDSDIDVVLRDLVFHSMAVANTSQREMRFCVTANCKLVLQLWSEISQQMRPIGIKCTDMQKLKDQQEKLCASLMIQIHQLDEAVVKSTLYQIIDTFVLTASPLEQLVNTIHNLLEADLEEGLDLDRVQALFKTFVSFADRMAEVASFISALAIEEKSLERVENSISCLLRLKDGVGPLLLELEGDSVQYHGALHQLINFHQKWGEETEHLLNAFCDVIDVKDFIHLSVQEMKCDLDKCVEAHRSKDLHLINKHTRLLIGRMSQALQIVRRCVDKSDEPIYRNGLLVLVKQAENSLAEVRNYTTDMFNTNFQEETFCLLTNSITVAIQKFDVLHEGLDGHQHPHLLSPLREEARQVATTPPIPYVTEGKTAMNHKAKTEDFDLEDKQKDAAEKLQDTLSEKENPELSKVHQSESRKLKKSFLIDSNFLQMSQRDEMLPLLHEVVLMVKAKNIEALNQACTRIVDLSSCYIQATKEAASIVEKTTNEELETLRSELVTLTPLLVQAAQETAMSSIRIIDTVYKHSARFSDLIKNVLTILLPVSGVWYHAVKAMTPTPNTCVQELTDLTCLCGDTVELVTSADIKARSGESNDGVTSLFNKLQKSQTNTKNLTDLLVSKASRSEELDGPCILWALSIQVLLTSLDRILGTSPNHGRGYLTPKKRLAALSENSLRIQEAARLCSINCRDSCRAKLLKGRDDVKALSEVYLQAMEDLSTVSRSGVLRLARTELLQRQLQIQMKSLCCLLSKVNEEYVTAIQNAVSLTSSAIIKDRSREDEEFHTGFEATSEFLLRNVKIATESVQDCLNFMRDVRQMSSLRFISDHLSFQMSEILSRLKFIMETQTVSEFFSIDIQTQCWAAKAHYLVEELYKVDGIFPITKEKIKFGLQGKEYSGASQVDLKPSSTTKDTRPPKNVITQTTNLVNVPPPSNQESEMVMNHLTVTSTMDYYCSHNSSKINSCIVSLDPTLTFTSLFLKQEAERWDVHGNQIVEVTKEMADKIYDMTQYLRRKGPIQSKDAFVSSAKDLVSSCQTVTCFVKVIAEHCLDQHSTQELCSVAEQIITITNQLTIISSVNALTPACKTSDEILVKNAQNLLQTVIRGVRAAETACIKGLRQPEPHSEAARAASLCFQWKKKLLIHRTQEQLNPETDDLGLRKTSPHHTTPSLVPAV</sequence>
<dbReference type="Pfam" id="PF01044">
    <property type="entry name" value="Vinculin"/>
    <property type="match status" value="2"/>
</dbReference>
<feature type="non-terminal residue" evidence="5">
    <location>
        <position position="1"/>
    </location>
</feature>
<dbReference type="GO" id="GO:0016342">
    <property type="term" value="C:catenin complex"/>
    <property type="evidence" value="ECO:0007669"/>
    <property type="project" value="TreeGrafter"/>
</dbReference>
<evidence type="ECO:0000313" key="6">
    <source>
        <dbReference type="Proteomes" id="UP001205998"/>
    </source>
</evidence>
<accession>A0AAD5A8R7</accession>
<dbReference type="GO" id="GO:0005737">
    <property type="term" value="C:cytoplasm"/>
    <property type="evidence" value="ECO:0007669"/>
    <property type="project" value="UniProtKB-SubCell"/>
</dbReference>
<dbReference type="SUPFAM" id="SSF47220">
    <property type="entry name" value="alpha-catenin/vinculin-like"/>
    <property type="match status" value="3"/>
</dbReference>
<evidence type="ECO:0000256" key="1">
    <source>
        <dbReference type="ARBA" id="ARBA00004496"/>
    </source>
</evidence>
<dbReference type="PANTHER" id="PTHR18914">
    <property type="entry name" value="ALPHA CATENIN"/>
    <property type="match status" value="1"/>
</dbReference>
<dbReference type="Gene3D" id="1.20.120.230">
    <property type="entry name" value="Alpha-catenin/vinculin-like"/>
    <property type="match status" value="2"/>
</dbReference>
<dbReference type="Gene3D" id="1.20.120.810">
    <property type="entry name" value="Vinculin, Vh2 four-helix bundle"/>
    <property type="match status" value="2"/>
</dbReference>
<keyword evidence="6" id="KW-1185">Reference proteome</keyword>
<dbReference type="PANTHER" id="PTHR18914:SF30">
    <property type="entry name" value="VINCULIN_ALPHA-CATENIN FAMILY MEMBER 1"/>
    <property type="match status" value="1"/>
</dbReference>
<comment type="caution">
    <text evidence="5">The sequence shown here is derived from an EMBL/GenBank/DDBJ whole genome shotgun (WGS) entry which is preliminary data.</text>
</comment>
<comment type="subcellular location">
    <subcellularLocation>
        <location evidence="1">Cytoplasm</location>
    </subcellularLocation>
</comment>
<dbReference type="GO" id="GO:0005912">
    <property type="term" value="C:adherens junction"/>
    <property type="evidence" value="ECO:0007669"/>
    <property type="project" value="TreeGrafter"/>
</dbReference>
<dbReference type="InterPro" id="IPR006077">
    <property type="entry name" value="Vinculin/catenin"/>
</dbReference>
<feature type="region of interest" description="Disordered" evidence="4">
    <location>
        <begin position="1430"/>
        <end position="1453"/>
    </location>
</feature>
<name>A0AAD5A8R7_SILAS</name>
<feature type="non-terminal residue" evidence="5">
    <location>
        <position position="1453"/>
    </location>
</feature>
<keyword evidence="3" id="KW-0963">Cytoplasm</keyword>
<organism evidence="5 6">
    <name type="scientific">Silurus asotus</name>
    <name type="common">Amur catfish</name>
    <name type="synonym">Parasilurus asotus</name>
    <dbReference type="NCBI Taxonomy" id="30991"/>
    <lineage>
        <taxon>Eukaryota</taxon>
        <taxon>Metazoa</taxon>
        <taxon>Chordata</taxon>
        <taxon>Craniata</taxon>
        <taxon>Vertebrata</taxon>
        <taxon>Euteleostomi</taxon>
        <taxon>Actinopterygii</taxon>
        <taxon>Neopterygii</taxon>
        <taxon>Teleostei</taxon>
        <taxon>Ostariophysi</taxon>
        <taxon>Siluriformes</taxon>
        <taxon>Siluridae</taxon>
        <taxon>Silurus</taxon>
    </lineage>
</organism>
<comment type="similarity">
    <text evidence="2">Belongs to the vinculin/alpha-catenin family.</text>
</comment>
<dbReference type="GO" id="GO:0008013">
    <property type="term" value="F:beta-catenin binding"/>
    <property type="evidence" value="ECO:0007669"/>
    <property type="project" value="TreeGrafter"/>
</dbReference>
<evidence type="ECO:0000313" key="5">
    <source>
        <dbReference type="EMBL" id="KAI5611535.1"/>
    </source>
</evidence>
<dbReference type="InterPro" id="IPR036723">
    <property type="entry name" value="Alpha-catenin/vinculin-like_sf"/>
</dbReference>
<reference evidence="5" key="1">
    <citation type="submission" date="2018-07" db="EMBL/GenBank/DDBJ databases">
        <title>Comparative genomics of catfishes provides insights into carnivory and benthic adaptation.</title>
        <authorList>
            <person name="Zhang Y."/>
            <person name="Wang D."/>
            <person name="Peng Z."/>
            <person name="Zheng S."/>
            <person name="Shao F."/>
            <person name="Tao W."/>
        </authorList>
    </citation>
    <scope>NUCLEOTIDE SEQUENCE</scope>
    <source>
        <strain evidence="5">Chongqing</strain>
    </source>
</reference>
<gene>
    <name evidence="5" type="ORF">C0J50_1176</name>
</gene>
<dbReference type="EMBL" id="MU565024">
    <property type="protein sequence ID" value="KAI5611535.1"/>
    <property type="molecule type" value="Genomic_DNA"/>
</dbReference>
<dbReference type="GO" id="GO:0051015">
    <property type="term" value="F:actin filament binding"/>
    <property type="evidence" value="ECO:0007669"/>
    <property type="project" value="InterPro"/>
</dbReference>
<feature type="compositionally biased region" description="Polar residues" evidence="4">
    <location>
        <begin position="1443"/>
        <end position="1453"/>
    </location>
</feature>
<evidence type="ECO:0008006" key="7">
    <source>
        <dbReference type="Google" id="ProtNLM"/>
    </source>
</evidence>
<evidence type="ECO:0000256" key="2">
    <source>
        <dbReference type="ARBA" id="ARBA00008376"/>
    </source>
</evidence>
<protein>
    <recommendedName>
        <fullName evidence="7">Vinculin</fullName>
    </recommendedName>
</protein>